<evidence type="ECO:0000313" key="1">
    <source>
        <dbReference type="EMBL" id="RNI27295.1"/>
    </source>
</evidence>
<dbReference type="EMBL" id="RJJE01000017">
    <property type="protein sequence ID" value="RNI27295.1"/>
    <property type="molecule type" value="Genomic_DNA"/>
</dbReference>
<dbReference type="AlphaFoldDB" id="A0A3M9MPZ2"/>
<dbReference type="Proteomes" id="UP000271010">
    <property type="component" value="Unassembled WGS sequence"/>
</dbReference>
<comment type="caution">
    <text evidence="1">The sequence shown here is derived from an EMBL/GenBank/DDBJ whole genome shotgun (WGS) entry which is preliminary data.</text>
</comment>
<gene>
    <name evidence="1" type="ORF">EFA69_14195</name>
</gene>
<name>A0A3M9MPZ2_9BACT</name>
<evidence type="ECO:0000313" key="2">
    <source>
        <dbReference type="Proteomes" id="UP000271010"/>
    </source>
</evidence>
<protein>
    <submittedName>
        <fullName evidence="1">Uncharacterized protein</fullName>
    </submittedName>
</protein>
<sequence length="131" mass="15364">MIKLKIKGLETEFLITCRELYFKKIHPFDFEKTTSDDYQKALTLGKSIIEEKGLHSFLYFQMEGQYRVNLWTALIGLEYVNPNDSLKVPEKLIDELLNSVKAGEIAELPETTTRNRDNWIKEQEDRFGKSE</sequence>
<organism evidence="1 2">
    <name type="scientific">Rufibacter immobilis</name>
    <dbReference type="NCBI Taxonomy" id="1348778"/>
    <lineage>
        <taxon>Bacteria</taxon>
        <taxon>Pseudomonadati</taxon>
        <taxon>Bacteroidota</taxon>
        <taxon>Cytophagia</taxon>
        <taxon>Cytophagales</taxon>
        <taxon>Hymenobacteraceae</taxon>
        <taxon>Rufibacter</taxon>
    </lineage>
</organism>
<proteinExistence type="predicted"/>
<accession>A0A3M9MPZ2</accession>
<keyword evidence="2" id="KW-1185">Reference proteome</keyword>
<reference evidence="1 2" key="1">
    <citation type="submission" date="2018-11" db="EMBL/GenBank/DDBJ databases">
        <title>Rufibacter latericius sp. nov., isolated from water in Baiyang Lake.</title>
        <authorList>
            <person name="Yang Y."/>
        </authorList>
    </citation>
    <scope>NUCLEOTIDE SEQUENCE [LARGE SCALE GENOMIC DNA]</scope>
    <source>
        <strain evidence="1 2">MCC P1</strain>
    </source>
</reference>